<comment type="caution">
    <text evidence="5">The sequence shown here is derived from an EMBL/GenBank/DDBJ whole genome shotgun (WGS) entry which is preliminary data.</text>
</comment>
<feature type="domain" description="FAD-binding PCMH-type" evidence="4">
    <location>
        <begin position="1"/>
        <end position="177"/>
    </location>
</feature>
<dbReference type="InterPro" id="IPR036318">
    <property type="entry name" value="FAD-bd_PCMH-like_sf"/>
</dbReference>
<evidence type="ECO:0000256" key="1">
    <source>
        <dbReference type="ARBA" id="ARBA00022630"/>
    </source>
</evidence>
<dbReference type="RefSeq" id="WP_238241180.1">
    <property type="nucleotide sequence ID" value="NZ_BPQQ01000090.1"/>
</dbReference>
<dbReference type="InterPro" id="IPR002346">
    <property type="entry name" value="Mopterin_DH_FAD-bd"/>
</dbReference>
<dbReference type="SUPFAM" id="SSF55447">
    <property type="entry name" value="CO dehydrogenase flavoprotein C-terminal domain-like"/>
    <property type="match status" value="1"/>
</dbReference>
<evidence type="ECO:0000259" key="4">
    <source>
        <dbReference type="PROSITE" id="PS51387"/>
    </source>
</evidence>
<accession>A0ABQ4SPP7</accession>
<organism evidence="5 6">
    <name type="scientific">Methylobacterium isbiliense</name>
    <dbReference type="NCBI Taxonomy" id="315478"/>
    <lineage>
        <taxon>Bacteria</taxon>
        <taxon>Pseudomonadati</taxon>
        <taxon>Pseudomonadota</taxon>
        <taxon>Alphaproteobacteria</taxon>
        <taxon>Hyphomicrobiales</taxon>
        <taxon>Methylobacteriaceae</taxon>
        <taxon>Methylobacterium</taxon>
    </lineage>
</organism>
<dbReference type="Pfam" id="PF03450">
    <property type="entry name" value="CO_deh_flav_C"/>
    <property type="match status" value="1"/>
</dbReference>
<dbReference type="InterPro" id="IPR051312">
    <property type="entry name" value="Diverse_Substr_Oxidored"/>
</dbReference>
<keyword evidence="6" id="KW-1185">Reference proteome</keyword>
<dbReference type="InterPro" id="IPR036683">
    <property type="entry name" value="CO_DH_flav_C_dom_sf"/>
</dbReference>
<keyword evidence="3" id="KW-0560">Oxidoreductase</keyword>
<evidence type="ECO:0000313" key="5">
    <source>
        <dbReference type="EMBL" id="GJE03803.1"/>
    </source>
</evidence>
<reference evidence="5" key="1">
    <citation type="journal article" date="2021" name="Front. Microbiol.">
        <title>Comprehensive Comparative Genomics and Phenotyping of Methylobacterium Species.</title>
        <authorList>
            <person name="Alessa O."/>
            <person name="Ogura Y."/>
            <person name="Fujitani Y."/>
            <person name="Takami H."/>
            <person name="Hayashi T."/>
            <person name="Sahin N."/>
            <person name="Tani A."/>
        </authorList>
    </citation>
    <scope>NUCLEOTIDE SEQUENCE</scope>
    <source>
        <strain evidence="5">DSM 17168</strain>
    </source>
</reference>
<dbReference type="InterPro" id="IPR016166">
    <property type="entry name" value="FAD-bd_PCMH"/>
</dbReference>
<dbReference type="Gene3D" id="3.30.465.10">
    <property type="match status" value="1"/>
</dbReference>
<dbReference type="Pfam" id="PF00941">
    <property type="entry name" value="FAD_binding_5"/>
    <property type="match status" value="1"/>
</dbReference>
<name>A0ABQ4SPP7_9HYPH</name>
<dbReference type="InterPro" id="IPR016167">
    <property type="entry name" value="FAD-bd_PCMH_sub1"/>
</dbReference>
<sequence length="281" mass="28653">MKAPDVAYARPRTLDEALALLAEHGEAAQPLAGGQSLVTSLNMRLAAPGLLVDLNGLPELTGIAEAGGVIRIGAMTRHRDLAASPLVAERLPLIAAAVPHIAHPAIRNRGTIGGSVALADPAAELPACCLALRASFVIRGLTGERRVAADDFFLGLFETAIGPGEILVAIEIPVPGADAVSGFDELARRHGDYALVGLAAQGRRDGVGLGDLRLVFFGVGDRPVLAGNAAAAVAAGGVKAAQDALAADIDPADDVAVRGATRRHLARVLLGRVLGRMTGEA</sequence>
<proteinExistence type="predicted"/>
<gene>
    <name evidence="5" type="primary">kdhA_1</name>
    <name evidence="5" type="ORF">GMJLKIPL_5760</name>
</gene>
<reference evidence="5" key="2">
    <citation type="submission" date="2021-08" db="EMBL/GenBank/DDBJ databases">
        <authorList>
            <person name="Tani A."/>
            <person name="Ola A."/>
            <person name="Ogura Y."/>
            <person name="Katsura K."/>
            <person name="Hayashi T."/>
        </authorList>
    </citation>
    <scope>NUCLEOTIDE SEQUENCE</scope>
    <source>
        <strain evidence="5">DSM 17168</strain>
    </source>
</reference>
<dbReference type="PANTHER" id="PTHR42659">
    <property type="entry name" value="XANTHINE DEHYDROGENASE SUBUNIT C-RELATED"/>
    <property type="match status" value="1"/>
</dbReference>
<keyword evidence="2" id="KW-0274">FAD</keyword>
<protein>
    <submittedName>
        <fullName evidence="5">6-hydroxypseudooxynicotine dehydrogenase complex subunit alpha</fullName>
    </submittedName>
</protein>
<dbReference type="SMART" id="SM01092">
    <property type="entry name" value="CO_deh_flav_C"/>
    <property type="match status" value="1"/>
</dbReference>
<dbReference type="PROSITE" id="PS51387">
    <property type="entry name" value="FAD_PCMH"/>
    <property type="match status" value="1"/>
</dbReference>
<keyword evidence="1" id="KW-0285">Flavoprotein</keyword>
<dbReference type="InterPro" id="IPR005107">
    <property type="entry name" value="CO_DH_flav_C"/>
</dbReference>
<dbReference type="Gene3D" id="3.30.43.10">
    <property type="entry name" value="Uridine Diphospho-n-acetylenolpyruvylglucosamine Reductase, domain 2"/>
    <property type="match status" value="1"/>
</dbReference>
<evidence type="ECO:0000256" key="2">
    <source>
        <dbReference type="ARBA" id="ARBA00022827"/>
    </source>
</evidence>
<dbReference type="EMBL" id="BPQQ01000090">
    <property type="protein sequence ID" value="GJE03803.1"/>
    <property type="molecule type" value="Genomic_DNA"/>
</dbReference>
<dbReference type="Proteomes" id="UP001055153">
    <property type="component" value="Unassembled WGS sequence"/>
</dbReference>
<dbReference type="InterPro" id="IPR016169">
    <property type="entry name" value="FAD-bd_PCMH_sub2"/>
</dbReference>
<evidence type="ECO:0000256" key="3">
    <source>
        <dbReference type="ARBA" id="ARBA00023002"/>
    </source>
</evidence>
<dbReference type="Gene3D" id="3.30.390.50">
    <property type="entry name" value="CO dehydrogenase flavoprotein, C-terminal domain"/>
    <property type="match status" value="1"/>
</dbReference>
<evidence type="ECO:0000313" key="6">
    <source>
        <dbReference type="Proteomes" id="UP001055153"/>
    </source>
</evidence>
<dbReference type="PANTHER" id="PTHR42659:SF2">
    <property type="entry name" value="XANTHINE DEHYDROGENASE SUBUNIT C-RELATED"/>
    <property type="match status" value="1"/>
</dbReference>
<dbReference type="SUPFAM" id="SSF56176">
    <property type="entry name" value="FAD-binding/transporter-associated domain-like"/>
    <property type="match status" value="1"/>
</dbReference>